<dbReference type="STRING" id="2741.SAMN04489866_10683"/>
<evidence type="ECO:0000313" key="4">
    <source>
        <dbReference type="EMBL" id="SDD74542.1"/>
    </source>
</evidence>
<dbReference type="Pfam" id="PF00857">
    <property type="entry name" value="Isochorismatase"/>
    <property type="match status" value="1"/>
</dbReference>
<sequence>MNDILVVVDMQNDFITGSLGTAEGQAIVDRVADRIRQHQGNIFVTRDTHADDYMTRQEGHHLPVPHCEAGTEGWQLVPAVADALAGRQVTYFDKPTFGSPELAMALKALDDEKRLTAITLVGVCTDICVISNALLIKAFLPEVPIYVDASACAGVSPESHERALEAMAVCQVNISHA</sequence>
<proteinExistence type="inferred from homology"/>
<gene>
    <name evidence="4" type="ORF">SAMN04489866_10683</name>
</gene>
<dbReference type="CDD" id="cd00431">
    <property type="entry name" value="cysteine_hydrolases"/>
    <property type="match status" value="1"/>
</dbReference>
<keyword evidence="2" id="KW-0378">Hydrolase</keyword>
<evidence type="ECO:0000313" key="5">
    <source>
        <dbReference type="Proteomes" id="UP000198995"/>
    </source>
</evidence>
<dbReference type="GO" id="GO:0016787">
    <property type="term" value="F:hydrolase activity"/>
    <property type="evidence" value="ECO:0007669"/>
    <property type="project" value="UniProtKB-KW"/>
</dbReference>
<dbReference type="SUPFAM" id="SSF52499">
    <property type="entry name" value="Isochorismatase-like hydrolases"/>
    <property type="match status" value="1"/>
</dbReference>
<dbReference type="InterPro" id="IPR036380">
    <property type="entry name" value="Isochorismatase-like_sf"/>
</dbReference>
<dbReference type="Gene3D" id="3.40.50.850">
    <property type="entry name" value="Isochorismatase-like"/>
    <property type="match status" value="1"/>
</dbReference>
<organism evidence="4 5">
    <name type="scientific">Peptococcus niger</name>
    <dbReference type="NCBI Taxonomy" id="2741"/>
    <lineage>
        <taxon>Bacteria</taxon>
        <taxon>Bacillati</taxon>
        <taxon>Bacillota</taxon>
        <taxon>Clostridia</taxon>
        <taxon>Eubacteriales</taxon>
        <taxon>Peptococcaceae</taxon>
        <taxon>Peptococcus</taxon>
    </lineage>
</organism>
<accession>A0A1G6X8V6</accession>
<dbReference type="PANTHER" id="PTHR43540">
    <property type="entry name" value="PEROXYUREIDOACRYLATE/UREIDOACRYLATE AMIDOHYDROLASE-RELATED"/>
    <property type="match status" value="1"/>
</dbReference>
<dbReference type="OrthoDB" id="9796485at2"/>
<comment type="similarity">
    <text evidence="1">Belongs to the isochorismatase family.</text>
</comment>
<dbReference type="RefSeq" id="WP_091791863.1">
    <property type="nucleotide sequence ID" value="NZ_FNAF01000006.1"/>
</dbReference>
<evidence type="ECO:0000256" key="2">
    <source>
        <dbReference type="ARBA" id="ARBA00022801"/>
    </source>
</evidence>
<keyword evidence="5" id="KW-1185">Reference proteome</keyword>
<feature type="domain" description="Isochorismatase-like" evidence="3">
    <location>
        <begin position="4"/>
        <end position="170"/>
    </location>
</feature>
<dbReference type="EMBL" id="FNAF01000006">
    <property type="protein sequence ID" value="SDD74542.1"/>
    <property type="molecule type" value="Genomic_DNA"/>
</dbReference>
<evidence type="ECO:0000256" key="1">
    <source>
        <dbReference type="ARBA" id="ARBA00006336"/>
    </source>
</evidence>
<evidence type="ECO:0000259" key="3">
    <source>
        <dbReference type="Pfam" id="PF00857"/>
    </source>
</evidence>
<dbReference type="PANTHER" id="PTHR43540:SF6">
    <property type="entry name" value="ISOCHORISMATASE-LIKE DOMAIN-CONTAINING PROTEIN"/>
    <property type="match status" value="1"/>
</dbReference>
<dbReference type="InterPro" id="IPR000868">
    <property type="entry name" value="Isochorismatase-like_dom"/>
</dbReference>
<protein>
    <submittedName>
        <fullName evidence="4">Nicotinamidase-related amidase</fullName>
    </submittedName>
</protein>
<dbReference type="Proteomes" id="UP000198995">
    <property type="component" value="Unassembled WGS sequence"/>
</dbReference>
<reference evidence="4 5" key="1">
    <citation type="submission" date="2016-10" db="EMBL/GenBank/DDBJ databases">
        <authorList>
            <person name="de Groot N.N."/>
        </authorList>
    </citation>
    <scope>NUCLEOTIDE SEQUENCE [LARGE SCALE GENOMIC DNA]</scope>
    <source>
        <strain evidence="4 5">DSM 20475</strain>
    </source>
</reference>
<dbReference type="InterPro" id="IPR050272">
    <property type="entry name" value="Isochorismatase-like_hydrls"/>
</dbReference>
<dbReference type="AlphaFoldDB" id="A0A1G6X8V6"/>
<name>A0A1G6X8V6_PEPNI</name>